<protein>
    <submittedName>
        <fullName evidence="1">Uncharacterized protein</fullName>
    </submittedName>
</protein>
<organism evidence="1 2">
    <name type="scientific">Trematosphaeria pertusa</name>
    <dbReference type="NCBI Taxonomy" id="390896"/>
    <lineage>
        <taxon>Eukaryota</taxon>
        <taxon>Fungi</taxon>
        <taxon>Dikarya</taxon>
        <taxon>Ascomycota</taxon>
        <taxon>Pezizomycotina</taxon>
        <taxon>Dothideomycetes</taxon>
        <taxon>Pleosporomycetidae</taxon>
        <taxon>Pleosporales</taxon>
        <taxon>Massarineae</taxon>
        <taxon>Trematosphaeriaceae</taxon>
        <taxon>Trematosphaeria</taxon>
    </lineage>
</organism>
<evidence type="ECO:0000313" key="1">
    <source>
        <dbReference type="EMBL" id="KAF2251470.1"/>
    </source>
</evidence>
<dbReference type="GeneID" id="54574869"/>
<proteinExistence type="predicted"/>
<gene>
    <name evidence="1" type="ORF">BU26DRAFT_283786</name>
</gene>
<dbReference type="AlphaFoldDB" id="A0A6A6IPF7"/>
<dbReference type="RefSeq" id="XP_033686474.1">
    <property type="nucleotide sequence ID" value="XM_033821539.1"/>
</dbReference>
<evidence type="ECO:0000313" key="2">
    <source>
        <dbReference type="Proteomes" id="UP000800094"/>
    </source>
</evidence>
<dbReference type="Proteomes" id="UP000800094">
    <property type="component" value="Unassembled WGS sequence"/>
</dbReference>
<accession>A0A6A6IPF7</accession>
<reference evidence="1" key="1">
    <citation type="journal article" date="2020" name="Stud. Mycol.">
        <title>101 Dothideomycetes genomes: a test case for predicting lifestyles and emergence of pathogens.</title>
        <authorList>
            <person name="Haridas S."/>
            <person name="Albert R."/>
            <person name="Binder M."/>
            <person name="Bloem J."/>
            <person name="Labutti K."/>
            <person name="Salamov A."/>
            <person name="Andreopoulos B."/>
            <person name="Baker S."/>
            <person name="Barry K."/>
            <person name="Bills G."/>
            <person name="Bluhm B."/>
            <person name="Cannon C."/>
            <person name="Castanera R."/>
            <person name="Culley D."/>
            <person name="Daum C."/>
            <person name="Ezra D."/>
            <person name="Gonzalez J."/>
            <person name="Henrissat B."/>
            <person name="Kuo A."/>
            <person name="Liang C."/>
            <person name="Lipzen A."/>
            <person name="Lutzoni F."/>
            <person name="Magnuson J."/>
            <person name="Mondo S."/>
            <person name="Nolan M."/>
            <person name="Ohm R."/>
            <person name="Pangilinan J."/>
            <person name="Park H.-J."/>
            <person name="Ramirez L."/>
            <person name="Alfaro M."/>
            <person name="Sun H."/>
            <person name="Tritt A."/>
            <person name="Yoshinaga Y."/>
            <person name="Zwiers L.-H."/>
            <person name="Turgeon B."/>
            <person name="Goodwin S."/>
            <person name="Spatafora J."/>
            <person name="Crous P."/>
            <person name="Grigoriev I."/>
        </authorList>
    </citation>
    <scope>NUCLEOTIDE SEQUENCE</scope>
    <source>
        <strain evidence="1">CBS 122368</strain>
    </source>
</reference>
<name>A0A6A6IPF7_9PLEO</name>
<keyword evidence="2" id="KW-1185">Reference proteome</keyword>
<sequence length="139" mass="15094">MSCHIKDVALSSDSVIGVAIVSVRTDSLFSPSTSLHPSHVLPSSSSPFCPIPSLPPPPNTIKSPISQLFYSDPQPPRRPPLEDPCTLSRALREVGITALSGLSRCGILRIEQRAQQLPWRPSRVRTIDKLIFLTCTASP</sequence>
<dbReference type="EMBL" id="ML987193">
    <property type="protein sequence ID" value="KAF2251470.1"/>
    <property type="molecule type" value="Genomic_DNA"/>
</dbReference>